<evidence type="ECO:0000256" key="1">
    <source>
        <dbReference type="SAM" id="MobiDB-lite"/>
    </source>
</evidence>
<gene>
    <name evidence="2" type="ORF">LTRI10_LOCUS12220</name>
</gene>
<feature type="region of interest" description="Disordered" evidence="1">
    <location>
        <begin position="60"/>
        <end position="143"/>
    </location>
</feature>
<name>A0AAV2DA44_9ROSI</name>
<evidence type="ECO:0000313" key="3">
    <source>
        <dbReference type="Proteomes" id="UP001497516"/>
    </source>
</evidence>
<dbReference type="EMBL" id="OZ034815">
    <property type="protein sequence ID" value="CAL1369799.1"/>
    <property type="molecule type" value="Genomic_DNA"/>
</dbReference>
<dbReference type="Proteomes" id="UP001497516">
    <property type="component" value="Chromosome 2"/>
</dbReference>
<sequence>MEDLTNNEALKASFRNLVEAQFELQAKAAAAKEERDVMMKILLGVQGKQQMIEAFLGLSEADEEEEAPTGVKEAAIGTREKVTAGSSAAEPLPAGEGAPPRSHWGTGSPTAATLGHNRDFHEQPSQTVSGPTEAAGLLLTPTG</sequence>
<keyword evidence="3" id="KW-1185">Reference proteome</keyword>
<proteinExistence type="predicted"/>
<accession>A0AAV2DA44</accession>
<dbReference type="AlphaFoldDB" id="A0AAV2DA44"/>
<protein>
    <submittedName>
        <fullName evidence="2">Uncharacterized protein</fullName>
    </submittedName>
</protein>
<evidence type="ECO:0000313" key="2">
    <source>
        <dbReference type="EMBL" id="CAL1369799.1"/>
    </source>
</evidence>
<organism evidence="2 3">
    <name type="scientific">Linum trigynum</name>
    <dbReference type="NCBI Taxonomy" id="586398"/>
    <lineage>
        <taxon>Eukaryota</taxon>
        <taxon>Viridiplantae</taxon>
        <taxon>Streptophyta</taxon>
        <taxon>Embryophyta</taxon>
        <taxon>Tracheophyta</taxon>
        <taxon>Spermatophyta</taxon>
        <taxon>Magnoliopsida</taxon>
        <taxon>eudicotyledons</taxon>
        <taxon>Gunneridae</taxon>
        <taxon>Pentapetalae</taxon>
        <taxon>rosids</taxon>
        <taxon>fabids</taxon>
        <taxon>Malpighiales</taxon>
        <taxon>Linaceae</taxon>
        <taxon>Linum</taxon>
    </lineage>
</organism>
<reference evidence="2 3" key="1">
    <citation type="submission" date="2024-04" db="EMBL/GenBank/DDBJ databases">
        <authorList>
            <person name="Fracassetti M."/>
        </authorList>
    </citation>
    <scope>NUCLEOTIDE SEQUENCE [LARGE SCALE GENOMIC DNA]</scope>
</reference>
<feature type="compositionally biased region" description="Low complexity" evidence="1">
    <location>
        <begin position="88"/>
        <end position="100"/>
    </location>
</feature>